<proteinExistence type="predicted"/>
<gene>
    <name evidence="1" type="ORF">N1851_015601</name>
</gene>
<evidence type="ECO:0000313" key="2">
    <source>
        <dbReference type="Proteomes" id="UP001174136"/>
    </source>
</evidence>
<comment type="caution">
    <text evidence="1">The sequence shown here is derived from an EMBL/GenBank/DDBJ whole genome shotgun (WGS) entry which is preliminary data.</text>
</comment>
<sequence>MWNEKSLQGTLKKLNLSKSLFVNDITTAVYKPLLVLLELWRKSHTCFLSLTSKSTFSPSGIFGGMRLGMMNGLWDKNKETEKMHAPALPALAPPLGPLGGKILHNITDNEYDMSDICFTPSSPATFLQAFCAFCDVCVSRECLLTCLETPGLVRLEAWCSFSNRSLFLDTSSSKTSVLCVTSGERDTSGFCMNPRGQETI</sequence>
<dbReference type="AlphaFoldDB" id="A0AA47MSS9"/>
<organism evidence="1 2">
    <name type="scientific">Merluccius polli</name>
    <name type="common">Benguela hake</name>
    <name type="synonym">Merluccius cadenati</name>
    <dbReference type="NCBI Taxonomy" id="89951"/>
    <lineage>
        <taxon>Eukaryota</taxon>
        <taxon>Metazoa</taxon>
        <taxon>Chordata</taxon>
        <taxon>Craniata</taxon>
        <taxon>Vertebrata</taxon>
        <taxon>Euteleostomi</taxon>
        <taxon>Actinopterygii</taxon>
        <taxon>Neopterygii</taxon>
        <taxon>Teleostei</taxon>
        <taxon>Neoteleostei</taxon>
        <taxon>Acanthomorphata</taxon>
        <taxon>Zeiogadaria</taxon>
        <taxon>Gadariae</taxon>
        <taxon>Gadiformes</taxon>
        <taxon>Gadoidei</taxon>
        <taxon>Merlucciidae</taxon>
        <taxon>Merluccius</taxon>
    </lineage>
</organism>
<keyword evidence="2" id="KW-1185">Reference proteome</keyword>
<reference evidence="1" key="1">
    <citation type="journal article" date="2023" name="Front. Mar. Sci.">
        <title>A new Merluccius polli reference genome to investigate the effects of global change in West African waters.</title>
        <authorList>
            <person name="Mateo J.L."/>
            <person name="Blanco-Fernandez C."/>
            <person name="Garcia-Vazquez E."/>
            <person name="Machado-Schiaffino G."/>
        </authorList>
    </citation>
    <scope>NUCLEOTIDE SEQUENCE</scope>
    <source>
        <strain evidence="1">C29</strain>
        <tissue evidence="1">Fin</tissue>
    </source>
</reference>
<protein>
    <submittedName>
        <fullName evidence="1">Uncharacterized protein</fullName>
    </submittedName>
</protein>
<evidence type="ECO:0000313" key="1">
    <source>
        <dbReference type="EMBL" id="KAK0145496.1"/>
    </source>
</evidence>
<dbReference type="EMBL" id="JAOPHQ010002852">
    <property type="protein sequence ID" value="KAK0145496.1"/>
    <property type="molecule type" value="Genomic_DNA"/>
</dbReference>
<dbReference type="Proteomes" id="UP001174136">
    <property type="component" value="Unassembled WGS sequence"/>
</dbReference>
<name>A0AA47MSS9_MERPO</name>
<accession>A0AA47MSS9</accession>